<accession>A0ABS5VYN2</accession>
<reference evidence="1 2" key="1">
    <citation type="submission" date="2021-05" db="EMBL/GenBank/DDBJ databases">
        <title>A Polyphasic approach of four new species of the genus Ohtaekwangia: Ohtaekwangia histidinii sp. nov., Ohtaekwangia cretensis sp. nov., Ohtaekwangia indiensis sp. nov., Ohtaekwangia reichenbachii sp. nov. from diverse environment.</title>
        <authorList>
            <person name="Octaviana S."/>
        </authorList>
    </citation>
    <scope>NUCLEOTIDE SEQUENCE [LARGE SCALE GENOMIC DNA]</scope>
    <source>
        <strain evidence="1 2">PWU20</strain>
    </source>
</reference>
<sequence>MIDIVLESGRKVTVDGFVYGRTYSGLLEGSPNLKSNKRILDWQKCPSEWGPRKVLMLEPSSQALQSWLPPSTYKVWLTSNDPINKTFMGSELVVIWFDENPGQRSIKEIIENGIRKVDWDNNAKDFDY</sequence>
<evidence type="ECO:0000313" key="2">
    <source>
        <dbReference type="Proteomes" id="UP000772618"/>
    </source>
</evidence>
<comment type="caution">
    <text evidence="1">The sequence shown here is derived from an EMBL/GenBank/DDBJ whole genome shotgun (WGS) entry which is preliminary data.</text>
</comment>
<dbReference type="EMBL" id="JAHESD010000136">
    <property type="protein sequence ID" value="MBT1706527.1"/>
    <property type="molecule type" value="Genomic_DNA"/>
</dbReference>
<evidence type="ECO:0000313" key="1">
    <source>
        <dbReference type="EMBL" id="MBT1706527.1"/>
    </source>
</evidence>
<dbReference type="Proteomes" id="UP000772618">
    <property type="component" value="Unassembled WGS sequence"/>
</dbReference>
<gene>
    <name evidence="1" type="ORF">KK060_24855</name>
</gene>
<name>A0ABS5VYN2_9BACT</name>
<proteinExistence type="predicted"/>
<organism evidence="1 2">
    <name type="scientific">Chryseosolibacter indicus</name>
    <dbReference type="NCBI Taxonomy" id="2782351"/>
    <lineage>
        <taxon>Bacteria</taxon>
        <taxon>Pseudomonadati</taxon>
        <taxon>Bacteroidota</taxon>
        <taxon>Cytophagia</taxon>
        <taxon>Cytophagales</taxon>
        <taxon>Chryseotaleaceae</taxon>
        <taxon>Chryseosolibacter</taxon>
    </lineage>
</organism>
<protein>
    <submittedName>
        <fullName evidence="1">Uncharacterized protein</fullName>
    </submittedName>
</protein>
<dbReference type="RefSeq" id="WP_254157941.1">
    <property type="nucleotide sequence ID" value="NZ_JAHESD010000136.1"/>
</dbReference>
<keyword evidence="2" id="KW-1185">Reference proteome</keyword>